<proteinExistence type="predicted"/>
<dbReference type="EMBL" id="AMFJ01000358">
    <property type="protein sequence ID" value="EKE28253.1"/>
    <property type="molecule type" value="Genomic_DNA"/>
</dbReference>
<dbReference type="Gene3D" id="3.30.830.10">
    <property type="entry name" value="Metalloenzyme, LuxS/M16 peptidase-like"/>
    <property type="match status" value="1"/>
</dbReference>
<evidence type="ECO:0000313" key="1">
    <source>
        <dbReference type="EMBL" id="EKE28253.1"/>
    </source>
</evidence>
<gene>
    <name evidence="1" type="ORF">ACD_3C00084G0009</name>
</gene>
<comment type="caution">
    <text evidence="1">The sequence shown here is derived from an EMBL/GenBank/DDBJ whole genome shotgun (WGS) entry which is preliminary data.</text>
</comment>
<dbReference type="AlphaFoldDB" id="K2FZ64"/>
<organism evidence="1">
    <name type="scientific">uncultured bacterium</name>
    <name type="common">gcode 4</name>
    <dbReference type="NCBI Taxonomy" id="1234023"/>
    <lineage>
        <taxon>Bacteria</taxon>
        <taxon>environmental samples</taxon>
    </lineage>
</organism>
<name>K2FZ64_9BACT</name>
<protein>
    <submittedName>
        <fullName evidence="1">Uncharacterized protein</fullName>
    </submittedName>
</protein>
<sequence>MHAYIKTPFYRNSKYIPHLLEHCVNSRGNLNSNDFFSYVYQSDADTFSWYTHFSFSDKISIEVFISWLQKDLDAGLIEYEKQILKDELKDVNFAQELFEKIWKRLHWIDFNNNHISRVSTIEIVDYHKKYYKSAEIIICDDSFNIISPTKKFTEAAALNDNTSPSIIKVRGESMRVFIRTYASWKDYYFMLFIQELLKSFQEYTERHKKWVYYFDNRVFLFRTEKYSILSFPEYFECNISIEFFDSFKTYFLTRILSWYWKKWIPINLTLLNQYAKMSEVIDFCNGFKFEESLSFLWND</sequence>
<accession>K2FZ64</accession>
<reference evidence="1" key="1">
    <citation type="journal article" date="2012" name="Science">
        <title>Fermentation, hydrogen, and sulfur metabolism in multiple uncultivated bacterial phyla.</title>
        <authorList>
            <person name="Wrighton K.C."/>
            <person name="Thomas B.C."/>
            <person name="Sharon I."/>
            <person name="Miller C.S."/>
            <person name="Castelle C.J."/>
            <person name="VerBerkmoes N.C."/>
            <person name="Wilkins M.J."/>
            <person name="Hettich R.L."/>
            <person name="Lipton M.S."/>
            <person name="Williams K.H."/>
            <person name="Long P.E."/>
            <person name="Banfield J.F."/>
        </authorList>
    </citation>
    <scope>NUCLEOTIDE SEQUENCE [LARGE SCALE GENOMIC DNA]</scope>
</reference>